<sequence length="170" mass="18624">LLLASIVANSMAEERTISTITKLNSPDRSCQKVATLIDMATIRQHYKRDEARMSSKPLLLRPTVRFAELTPAAQILTPDCSSEESEDPTNSAYTHTSSQNGVDATTPMGSRYFFEVEREDGAFLVSKVLFEALSDHSLPVPKASARSLESPSLEPARLSPPGLKPESENM</sequence>
<proteinExistence type="predicted"/>
<feature type="region of interest" description="Disordered" evidence="1">
    <location>
        <begin position="76"/>
        <end position="106"/>
    </location>
</feature>
<dbReference type="AlphaFoldDB" id="A0A8H3CX01"/>
<organism evidence="2 3">
    <name type="scientific">Rhizoctonia solani</name>
    <dbReference type="NCBI Taxonomy" id="456999"/>
    <lineage>
        <taxon>Eukaryota</taxon>
        <taxon>Fungi</taxon>
        <taxon>Dikarya</taxon>
        <taxon>Basidiomycota</taxon>
        <taxon>Agaricomycotina</taxon>
        <taxon>Agaricomycetes</taxon>
        <taxon>Cantharellales</taxon>
        <taxon>Ceratobasidiaceae</taxon>
        <taxon>Rhizoctonia</taxon>
    </lineage>
</organism>
<dbReference type="EMBL" id="CAJMXA010003488">
    <property type="protein sequence ID" value="CAE6497968.1"/>
    <property type="molecule type" value="Genomic_DNA"/>
</dbReference>
<feature type="region of interest" description="Disordered" evidence="1">
    <location>
        <begin position="140"/>
        <end position="170"/>
    </location>
</feature>
<evidence type="ECO:0000313" key="2">
    <source>
        <dbReference type="EMBL" id="CAE6497968.1"/>
    </source>
</evidence>
<feature type="compositionally biased region" description="Polar residues" evidence="1">
    <location>
        <begin position="88"/>
        <end position="103"/>
    </location>
</feature>
<evidence type="ECO:0000313" key="3">
    <source>
        <dbReference type="Proteomes" id="UP000663853"/>
    </source>
</evidence>
<dbReference type="Proteomes" id="UP000663853">
    <property type="component" value="Unassembled WGS sequence"/>
</dbReference>
<comment type="caution">
    <text evidence="2">The sequence shown here is derived from an EMBL/GenBank/DDBJ whole genome shotgun (WGS) entry which is preliminary data.</text>
</comment>
<reference evidence="2" key="1">
    <citation type="submission" date="2021-01" db="EMBL/GenBank/DDBJ databases">
        <authorList>
            <person name="Kaushik A."/>
        </authorList>
    </citation>
    <scope>NUCLEOTIDE SEQUENCE</scope>
    <source>
        <strain evidence="2">AG6-10EEA</strain>
    </source>
</reference>
<gene>
    <name evidence="2" type="ORF">RDB_LOCUS109001</name>
</gene>
<protein>
    <submittedName>
        <fullName evidence="2">Uncharacterized protein</fullName>
    </submittedName>
</protein>
<name>A0A8H3CX01_9AGAM</name>
<evidence type="ECO:0000256" key="1">
    <source>
        <dbReference type="SAM" id="MobiDB-lite"/>
    </source>
</evidence>
<accession>A0A8H3CX01</accession>
<feature type="non-terminal residue" evidence="2">
    <location>
        <position position="1"/>
    </location>
</feature>